<feature type="domain" description="DRBM" evidence="5">
    <location>
        <begin position="290"/>
        <end position="364"/>
    </location>
</feature>
<dbReference type="AlphaFoldDB" id="A0A9J2PWB7"/>
<dbReference type="PANTHER" id="PTHR23308">
    <property type="entry name" value="NUCLEAR INHIBITOR OF PROTEIN PHOSPHATASE-1"/>
    <property type="match status" value="1"/>
</dbReference>
<keyword evidence="1" id="KW-0694">RNA-binding</keyword>
<dbReference type="SMART" id="SM00240">
    <property type="entry name" value="FHA"/>
    <property type="match status" value="1"/>
</dbReference>
<evidence type="ECO:0000313" key="6">
    <source>
        <dbReference type="Proteomes" id="UP000036681"/>
    </source>
</evidence>
<proteinExistence type="predicted"/>
<dbReference type="PROSITE" id="PS50137">
    <property type="entry name" value="DS_RBD"/>
    <property type="match status" value="1"/>
</dbReference>
<feature type="compositionally biased region" description="Polar residues" evidence="3">
    <location>
        <begin position="1"/>
        <end position="10"/>
    </location>
</feature>
<dbReference type="InterPro" id="IPR050923">
    <property type="entry name" value="Cell_Proc_Reg/RNA_Proc"/>
</dbReference>
<dbReference type="Proteomes" id="UP000036681">
    <property type="component" value="Unplaced"/>
</dbReference>
<dbReference type="InterPro" id="IPR000253">
    <property type="entry name" value="FHA_dom"/>
</dbReference>
<dbReference type="InterPro" id="IPR014720">
    <property type="entry name" value="dsRBD_dom"/>
</dbReference>
<dbReference type="CDD" id="cd19856">
    <property type="entry name" value="DSRM_Kanadaptin"/>
    <property type="match status" value="1"/>
</dbReference>
<feature type="compositionally biased region" description="Polar residues" evidence="3">
    <location>
        <begin position="25"/>
        <end position="34"/>
    </location>
</feature>
<dbReference type="PROSITE" id="PS50006">
    <property type="entry name" value="FHA_DOMAIN"/>
    <property type="match status" value="1"/>
</dbReference>
<dbReference type="Pfam" id="PF26536">
    <property type="entry name" value="DSRM_REH2"/>
    <property type="match status" value="1"/>
</dbReference>
<feature type="compositionally biased region" description="Basic and acidic residues" evidence="3">
    <location>
        <begin position="64"/>
        <end position="73"/>
    </location>
</feature>
<feature type="region of interest" description="Disordered" evidence="3">
    <location>
        <begin position="1"/>
        <end position="85"/>
    </location>
</feature>
<dbReference type="Gene3D" id="3.30.160.20">
    <property type="match status" value="1"/>
</dbReference>
<dbReference type="WBParaSite" id="ALUE_0001357901-mRNA-1">
    <property type="protein sequence ID" value="ALUE_0001357901-mRNA-1"/>
    <property type="gene ID" value="ALUE_0001357901"/>
</dbReference>
<feature type="domain" description="FHA" evidence="4">
    <location>
        <begin position="123"/>
        <end position="179"/>
    </location>
</feature>
<evidence type="ECO:0000256" key="1">
    <source>
        <dbReference type="PROSITE-ProRule" id="PRU00266"/>
    </source>
</evidence>
<dbReference type="CDD" id="cd22677">
    <property type="entry name" value="FHA_Kanadaptin"/>
    <property type="match status" value="1"/>
</dbReference>
<evidence type="ECO:0000256" key="2">
    <source>
        <dbReference type="SAM" id="Coils"/>
    </source>
</evidence>
<dbReference type="SMART" id="SM00358">
    <property type="entry name" value="DSRM"/>
    <property type="match status" value="1"/>
</dbReference>
<dbReference type="GO" id="GO:0003723">
    <property type="term" value="F:RNA binding"/>
    <property type="evidence" value="ECO:0007669"/>
    <property type="project" value="UniProtKB-UniRule"/>
</dbReference>
<name>A0A9J2PWB7_ASCLU</name>
<protein>
    <submittedName>
        <fullName evidence="7">FHA domain-containing protein</fullName>
    </submittedName>
</protein>
<keyword evidence="6" id="KW-1185">Reference proteome</keyword>
<evidence type="ECO:0000259" key="4">
    <source>
        <dbReference type="PROSITE" id="PS50006"/>
    </source>
</evidence>
<dbReference type="InterPro" id="IPR058737">
    <property type="entry name" value="DSRM_REH2"/>
</dbReference>
<keyword evidence="2" id="KW-0175">Coiled coil</keyword>
<organism evidence="6 7">
    <name type="scientific">Ascaris lumbricoides</name>
    <name type="common">Giant roundworm</name>
    <dbReference type="NCBI Taxonomy" id="6252"/>
    <lineage>
        <taxon>Eukaryota</taxon>
        <taxon>Metazoa</taxon>
        <taxon>Ecdysozoa</taxon>
        <taxon>Nematoda</taxon>
        <taxon>Chromadorea</taxon>
        <taxon>Rhabditida</taxon>
        <taxon>Spirurina</taxon>
        <taxon>Ascaridomorpha</taxon>
        <taxon>Ascaridoidea</taxon>
        <taxon>Ascarididae</taxon>
        <taxon>Ascaris</taxon>
    </lineage>
</organism>
<sequence length="422" mass="47854">MEIPTQQGDASTHEGDSSIHIGECDSSTHVNEGDSSIEKNESDSSTFRQPECPIPLAHHAVTSSKKDATRDDNTPSMIPNLDYKPPPWAVEPSSEYTYGVDVIKSGVLVESIDFNHRAASTYIVVGRLPICDIHLDHPSISRYHCILQYGEDIMDRTGKGWHIYDLGSTHGTKLNKQMLPPKQYVRIRVGHVMQFGGSTRIMVLTGPPSDSEKEWEYSPTEMRKMRERQKLEEKLRKEAEKEMLAEKTTDDEGISWGMGQLLYKYDEDQAYAHTIEGDMGEEREAAYRDDPLKALSHFFDREGFDMEFSFSESGTAHNHKWTCYIELPVDTAAGQSLSATATCSGSKKEAQNMCALNACHILDTHGVLYRSKNETRKKAKDLAENDFYDSDEDVYFDRTGQIEKNRESRRKRALVSFLILFK</sequence>
<accession>A0A9J2PWB7</accession>
<feature type="coiled-coil region" evidence="2">
    <location>
        <begin position="221"/>
        <end position="248"/>
    </location>
</feature>
<dbReference type="SUPFAM" id="SSF49879">
    <property type="entry name" value="SMAD/FHA domain"/>
    <property type="match status" value="1"/>
</dbReference>
<reference evidence="7" key="1">
    <citation type="submission" date="2023-03" db="UniProtKB">
        <authorList>
            <consortium name="WormBaseParasite"/>
        </authorList>
    </citation>
    <scope>IDENTIFICATION</scope>
</reference>
<evidence type="ECO:0000256" key="3">
    <source>
        <dbReference type="SAM" id="MobiDB-lite"/>
    </source>
</evidence>
<dbReference type="Gene3D" id="2.60.200.20">
    <property type="match status" value="1"/>
</dbReference>
<dbReference type="InterPro" id="IPR008984">
    <property type="entry name" value="SMAD_FHA_dom_sf"/>
</dbReference>
<evidence type="ECO:0000259" key="5">
    <source>
        <dbReference type="PROSITE" id="PS50137"/>
    </source>
</evidence>
<dbReference type="Pfam" id="PF00498">
    <property type="entry name" value="FHA"/>
    <property type="match status" value="1"/>
</dbReference>
<evidence type="ECO:0000313" key="7">
    <source>
        <dbReference type="WBParaSite" id="ALUE_0001357901-mRNA-1"/>
    </source>
</evidence>